<dbReference type="InterPro" id="IPR016130">
    <property type="entry name" value="Tyr_Pase_AS"/>
</dbReference>
<evidence type="ECO:0000256" key="3">
    <source>
        <dbReference type="ARBA" id="ARBA00022801"/>
    </source>
</evidence>
<dbReference type="InterPro" id="IPR000387">
    <property type="entry name" value="Tyr_Pase_dom"/>
</dbReference>
<feature type="domain" description="Tyrosine specific protein phosphatases" evidence="7">
    <location>
        <begin position="222"/>
        <end position="278"/>
    </location>
</feature>
<dbReference type="PROSITE" id="PS00383">
    <property type="entry name" value="TYR_PHOSPHATASE_1"/>
    <property type="match status" value="1"/>
</dbReference>
<dbReference type="GO" id="GO:0017017">
    <property type="term" value="F:MAP kinase tyrosine/serine/threonine phosphatase activity"/>
    <property type="evidence" value="ECO:0007669"/>
    <property type="project" value="TreeGrafter"/>
</dbReference>
<feature type="region of interest" description="Disordered" evidence="5">
    <location>
        <begin position="577"/>
        <end position="609"/>
    </location>
</feature>
<dbReference type="SUPFAM" id="SSF52799">
    <property type="entry name" value="(Phosphotyrosine protein) phosphatases II"/>
    <property type="match status" value="1"/>
</dbReference>
<organism evidence="8 9">
    <name type="scientific">Podila minutissima</name>
    <dbReference type="NCBI Taxonomy" id="64525"/>
    <lineage>
        <taxon>Eukaryota</taxon>
        <taxon>Fungi</taxon>
        <taxon>Fungi incertae sedis</taxon>
        <taxon>Mucoromycota</taxon>
        <taxon>Mortierellomycotina</taxon>
        <taxon>Mortierellomycetes</taxon>
        <taxon>Mortierellales</taxon>
        <taxon>Mortierellaceae</taxon>
        <taxon>Podila</taxon>
    </lineage>
</organism>
<comment type="caution">
    <text evidence="8">The sequence shown here is derived from an EMBL/GenBank/DDBJ whole genome shotgun (WGS) entry which is preliminary data.</text>
</comment>
<evidence type="ECO:0000259" key="6">
    <source>
        <dbReference type="PROSITE" id="PS50054"/>
    </source>
</evidence>
<evidence type="ECO:0000259" key="7">
    <source>
        <dbReference type="PROSITE" id="PS50056"/>
    </source>
</evidence>
<feature type="compositionally biased region" description="Pro residues" evidence="5">
    <location>
        <begin position="534"/>
        <end position="543"/>
    </location>
</feature>
<feature type="domain" description="Tyrosine-protein phosphatase" evidence="6">
    <location>
        <begin position="154"/>
        <end position="301"/>
    </location>
</feature>
<dbReference type="EC" id="3.1.3.48" evidence="2"/>
<evidence type="ECO:0000256" key="4">
    <source>
        <dbReference type="ARBA" id="ARBA00022912"/>
    </source>
</evidence>
<proteinExistence type="inferred from homology"/>
<gene>
    <name evidence="8" type="primary">DUSP10</name>
    <name evidence="8" type="ORF">BG006_000656</name>
</gene>
<feature type="compositionally biased region" description="Polar residues" evidence="5">
    <location>
        <begin position="506"/>
        <end position="515"/>
    </location>
</feature>
<dbReference type="PROSITE" id="PS50056">
    <property type="entry name" value="TYR_PHOSPHATASE_2"/>
    <property type="match status" value="1"/>
</dbReference>
<feature type="compositionally biased region" description="Low complexity" evidence="5">
    <location>
        <begin position="355"/>
        <end position="368"/>
    </location>
</feature>
<evidence type="ECO:0000313" key="9">
    <source>
        <dbReference type="Proteomes" id="UP000696485"/>
    </source>
</evidence>
<dbReference type="EMBL" id="JAAAUY010001109">
    <property type="protein sequence ID" value="KAF9324321.1"/>
    <property type="molecule type" value="Genomic_DNA"/>
</dbReference>
<dbReference type="InterPro" id="IPR029021">
    <property type="entry name" value="Prot-tyrosine_phosphatase-like"/>
</dbReference>
<feature type="region of interest" description="Disordered" evidence="5">
    <location>
        <begin position="1"/>
        <end position="35"/>
    </location>
</feature>
<dbReference type="PANTHER" id="PTHR10159:SF519">
    <property type="entry name" value="DUAL SPECIFICITY PROTEIN PHOSPHATASE MPK3"/>
    <property type="match status" value="1"/>
</dbReference>
<dbReference type="GO" id="GO:0043409">
    <property type="term" value="P:negative regulation of MAPK cascade"/>
    <property type="evidence" value="ECO:0007669"/>
    <property type="project" value="TreeGrafter"/>
</dbReference>
<dbReference type="GO" id="GO:0005737">
    <property type="term" value="C:cytoplasm"/>
    <property type="evidence" value="ECO:0007669"/>
    <property type="project" value="TreeGrafter"/>
</dbReference>
<keyword evidence="9" id="KW-1185">Reference proteome</keyword>
<dbReference type="Pfam" id="PF00782">
    <property type="entry name" value="DSPc"/>
    <property type="match status" value="1"/>
</dbReference>
<dbReference type="SMART" id="SM00195">
    <property type="entry name" value="DSPc"/>
    <property type="match status" value="1"/>
</dbReference>
<evidence type="ECO:0000256" key="5">
    <source>
        <dbReference type="SAM" id="MobiDB-lite"/>
    </source>
</evidence>
<dbReference type="GO" id="GO:0033550">
    <property type="term" value="F:MAP kinase tyrosine phosphatase activity"/>
    <property type="evidence" value="ECO:0007669"/>
    <property type="project" value="TreeGrafter"/>
</dbReference>
<dbReference type="Gene3D" id="3.90.190.10">
    <property type="entry name" value="Protein tyrosine phosphatase superfamily"/>
    <property type="match status" value="1"/>
</dbReference>
<feature type="compositionally biased region" description="Low complexity" evidence="5">
    <location>
        <begin position="578"/>
        <end position="599"/>
    </location>
</feature>
<protein>
    <recommendedName>
        <fullName evidence="2">protein-tyrosine-phosphatase</fullName>
        <ecNumber evidence="2">3.1.3.48</ecNumber>
    </recommendedName>
</protein>
<feature type="compositionally biased region" description="Basic and acidic residues" evidence="5">
    <location>
        <begin position="311"/>
        <end position="324"/>
    </location>
</feature>
<dbReference type="Proteomes" id="UP000696485">
    <property type="component" value="Unassembled WGS sequence"/>
</dbReference>
<feature type="region of interest" description="Disordered" evidence="5">
    <location>
        <begin position="299"/>
        <end position="379"/>
    </location>
</feature>
<reference evidence="8" key="1">
    <citation type="journal article" date="2020" name="Fungal Divers.">
        <title>Resolving the Mortierellaceae phylogeny through synthesis of multi-gene phylogenetics and phylogenomics.</title>
        <authorList>
            <person name="Vandepol N."/>
            <person name="Liber J."/>
            <person name="Desiro A."/>
            <person name="Na H."/>
            <person name="Kennedy M."/>
            <person name="Barry K."/>
            <person name="Grigoriev I.V."/>
            <person name="Miller A.N."/>
            <person name="O'Donnell K."/>
            <person name="Stajich J.E."/>
            <person name="Bonito G."/>
        </authorList>
    </citation>
    <scope>NUCLEOTIDE SEQUENCE</scope>
    <source>
        <strain evidence="8">NVP1</strain>
    </source>
</reference>
<comment type="similarity">
    <text evidence="1">Belongs to the protein-tyrosine phosphatase family. Non-receptor class dual specificity subfamily.</text>
</comment>
<dbReference type="InterPro" id="IPR000340">
    <property type="entry name" value="Dual-sp_phosphatase_cat-dom"/>
</dbReference>
<name>A0A9P5VHK1_9FUNG</name>
<dbReference type="PANTHER" id="PTHR10159">
    <property type="entry name" value="DUAL SPECIFICITY PROTEIN PHOSPHATASE"/>
    <property type="match status" value="1"/>
</dbReference>
<evidence type="ECO:0000313" key="8">
    <source>
        <dbReference type="EMBL" id="KAF9324321.1"/>
    </source>
</evidence>
<dbReference type="PROSITE" id="PS50054">
    <property type="entry name" value="TYR_PHOSPHATASE_DUAL"/>
    <property type="match status" value="1"/>
</dbReference>
<keyword evidence="4" id="KW-0904">Protein phosphatase</keyword>
<evidence type="ECO:0000256" key="2">
    <source>
        <dbReference type="ARBA" id="ARBA00013064"/>
    </source>
</evidence>
<dbReference type="GO" id="GO:0008330">
    <property type="term" value="F:protein tyrosine/threonine phosphatase activity"/>
    <property type="evidence" value="ECO:0007669"/>
    <property type="project" value="TreeGrafter"/>
</dbReference>
<keyword evidence="3" id="KW-0378">Hydrolase</keyword>
<sequence length="629" mass="67194">MPSYEPPAPFVTEASPAPVTRPTSHSFSLHRPNIDAKKTRNAKRLSLVVPPSPGVLENLAAISTPSFPPLSISRRPFTPARMPTITSSTASEVPATPTTVVDATTKRHSQFLLDNALPTSCFPVANAAKARRPISAYFSDFSVECGTASPYTSEPVCVLPHLYLGAEHNASDSVTLSRLGISHVLNVAVEIAQQCQEGTRVEKNGIRYHHLSWTHHQKNLSSEFPEAFDHIEQARSTGGKILVHCQLGVSRSASLVIAYVMKAENKSLTEAYDFVKDRSGVISPNMSLMYQLAEFEKSLRGSGSGSGGASGKRDNRIFDQEEPYHGGFPSEEDMDVDGDHSPRPSPQAPSSKRNSLVLSLGPGSGSSSQEQKPFKPMRPRSTYRHTLLGAEAAASVAASVPKTPLTDRFSFDRTALAYPPLSALNNSGNGSSRLTPVEASPTTPSFVSDFASMGSAPSSASCSMSSRPSSTSSAATFSTSTDYFYPKGMNQGNGVSTLPTIPPSPTVSRRSSNGTADRDSMLLSRRSGSWGPHAPLPEVPPSPWMNTSHGSQRKRQSFQAPLEGRVDDVEDKAISSVGSTATTSLPGATTTTGTGTGTPEFIFSPRPCSPPLLETRNFGDFYQALRMEG</sequence>
<feature type="region of interest" description="Disordered" evidence="5">
    <location>
        <begin position="494"/>
        <end position="558"/>
    </location>
</feature>
<evidence type="ECO:0000256" key="1">
    <source>
        <dbReference type="ARBA" id="ARBA00008601"/>
    </source>
</evidence>
<dbReference type="AlphaFoldDB" id="A0A9P5VHK1"/>
<dbReference type="CDD" id="cd14498">
    <property type="entry name" value="DSP"/>
    <property type="match status" value="1"/>
</dbReference>
<accession>A0A9P5VHK1</accession>
<dbReference type="InterPro" id="IPR020422">
    <property type="entry name" value="TYR_PHOSPHATASE_DUAL_dom"/>
</dbReference>